<organism evidence="2">
    <name type="scientific">Pseudomonas peradeniyensis</name>
    <dbReference type="NCBI Taxonomy" id="2745488"/>
    <lineage>
        <taxon>Bacteria</taxon>
        <taxon>Pseudomonadati</taxon>
        <taxon>Pseudomonadota</taxon>
        <taxon>Gammaproteobacteria</taxon>
        <taxon>Pseudomonadales</taxon>
        <taxon>Pseudomonadaceae</taxon>
        <taxon>Pseudomonas</taxon>
    </lineage>
</organism>
<gene>
    <name evidence="2" type="ORF">HU751_02040</name>
</gene>
<proteinExistence type="predicted"/>
<keyword evidence="1" id="KW-1133">Transmembrane helix</keyword>
<accession>A0A923JYK7</accession>
<dbReference type="EMBL" id="JABWRJ010000002">
    <property type="protein sequence ID" value="MBC3444534.1"/>
    <property type="molecule type" value="Genomic_DNA"/>
</dbReference>
<name>A0A923JYK7_9PSED</name>
<reference evidence="2" key="2">
    <citation type="submission" date="2020-07" db="EMBL/GenBank/DDBJ databases">
        <authorList>
            <person name="Lood C."/>
            <person name="Girard L."/>
        </authorList>
    </citation>
    <scope>NUCLEOTIDE SEQUENCE</scope>
    <source>
        <strain evidence="2">BW13M1</strain>
    </source>
</reference>
<protein>
    <submittedName>
        <fullName evidence="2">Uncharacterized protein</fullName>
    </submittedName>
</protein>
<feature type="transmembrane region" description="Helical" evidence="1">
    <location>
        <begin position="15"/>
        <end position="35"/>
    </location>
</feature>
<evidence type="ECO:0000313" key="2">
    <source>
        <dbReference type="EMBL" id="MBC3444534.1"/>
    </source>
</evidence>
<sequence>MKGISVVAGIGRRCWRGLLLCGVAIAVGVLVWFAWLQVRAHQMQWAIERVGGYAVLHDTRSQPDPDEVLFLRALSLNPTPALREWVMKPEICRGVDARCALVNLAMLNFMMLGMPDEFSSLKTLDLYINHWKDQGGKGCPAVEEISAMVRDSSRALTLQGDARASSAQDAFTRFQAPGGMLGAMDSNACKAYFANKPFMARAYLAHLGYLQALAQGRNSMQAAYLLSLPTVFSILKYEGP</sequence>
<reference evidence="2" key="1">
    <citation type="journal article" date="2020" name="Microorganisms">
        <title>Reliable Identification of Environmental Pseudomonas Isolates Using the rpoD Gene.</title>
        <authorList>
            <consortium name="The Broad Institute Genome Sequencing Platform"/>
            <person name="Girard L."/>
            <person name="Lood C."/>
            <person name="Rokni-Zadeh H."/>
            <person name="van Noort V."/>
            <person name="Lavigne R."/>
            <person name="De Mot R."/>
        </authorList>
    </citation>
    <scope>NUCLEOTIDE SEQUENCE</scope>
    <source>
        <strain evidence="2">BW13M1</strain>
    </source>
</reference>
<comment type="caution">
    <text evidence="2">The sequence shown here is derived from an EMBL/GenBank/DDBJ whole genome shotgun (WGS) entry which is preliminary data.</text>
</comment>
<dbReference type="AlphaFoldDB" id="A0A923JYK7"/>
<evidence type="ECO:0000256" key="1">
    <source>
        <dbReference type="SAM" id="Phobius"/>
    </source>
</evidence>
<keyword evidence="1" id="KW-0812">Transmembrane</keyword>
<keyword evidence="1" id="KW-0472">Membrane</keyword>